<dbReference type="PROSITE" id="PS01117">
    <property type="entry name" value="HTH_MARR_1"/>
    <property type="match status" value="1"/>
</dbReference>
<dbReference type="SUPFAM" id="SSF46785">
    <property type="entry name" value="Winged helix' DNA-binding domain"/>
    <property type="match status" value="1"/>
</dbReference>
<dbReference type="InterPro" id="IPR036390">
    <property type="entry name" value="WH_DNA-bd_sf"/>
</dbReference>
<feature type="domain" description="HTH marR-type" evidence="4">
    <location>
        <begin position="12"/>
        <end position="124"/>
    </location>
</feature>
<dbReference type="Pfam" id="PF12802">
    <property type="entry name" value="MarR_2"/>
    <property type="match status" value="1"/>
</dbReference>
<dbReference type="Proteomes" id="UP001056035">
    <property type="component" value="Chromosome"/>
</dbReference>
<evidence type="ECO:0000256" key="3">
    <source>
        <dbReference type="ARBA" id="ARBA00023163"/>
    </source>
</evidence>
<evidence type="ECO:0000256" key="2">
    <source>
        <dbReference type="ARBA" id="ARBA00023125"/>
    </source>
</evidence>
<evidence type="ECO:0000313" key="6">
    <source>
        <dbReference type="Proteomes" id="UP001056035"/>
    </source>
</evidence>
<dbReference type="EMBL" id="CP098502">
    <property type="protein sequence ID" value="UTI64104.1"/>
    <property type="molecule type" value="Genomic_DNA"/>
</dbReference>
<dbReference type="PROSITE" id="PS50995">
    <property type="entry name" value="HTH_MARR_2"/>
    <property type="match status" value="1"/>
</dbReference>
<proteinExistence type="predicted"/>
<evidence type="ECO:0000313" key="5">
    <source>
        <dbReference type="EMBL" id="UTI64104.1"/>
    </source>
</evidence>
<reference evidence="5 6" key="1">
    <citation type="submission" date="2022-06" db="EMBL/GenBank/DDBJ databases">
        <title>Paraconexibacter antarcticus.</title>
        <authorList>
            <person name="Kim C.S."/>
        </authorList>
    </citation>
    <scope>NUCLEOTIDE SEQUENCE [LARGE SCALE GENOMIC DNA]</scope>
    <source>
        <strain evidence="5 6">02-257</strain>
    </source>
</reference>
<evidence type="ECO:0000259" key="4">
    <source>
        <dbReference type="PROSITE" id="PS50995"/>
    </source>
</evidence>
<dbReference type="InterPro" id="IPR039422">
    <property type="entry name" value="MarR/SlyA-like"/>
</dbReference>
<dbReference type="InterPro" id="IPR023187">
    <property type="entry name" value="Tscrpt_reg_MarR-type_CS"/>
</dbReference>
<dbReference type="PANTHER" id="PTHR33164">
    <property type="entry name" value="TRANSCRIPTIONAL REGULATOR, MARR FAMILY"/>
    <property type="match status" value="1"/>
</dbReference>
<dbReference type="Gene3D" id="1.10.10.10">
    <property type="entry name" value="Winged helix-like DNA-binding domain superfamily/Winged helix DNA-binding domain"/>
    <property type="match status" value="1"/>
</dbReference>
<accession>A0ABY5DU88</accession>
<evidence type="ECO:0000256" key="1">
    <source>
        <dbReference type="ARBA" id="ARBA00023015"/>
    </source>
</evidence>
<dbReference type="InterPro" id="IPR036388">
    <property type="entry name" value="WH-like_DNA-bd_sf"/>
</dbReference>
<keyword evidence="1" id="KW-0805">Transcription regulation</keyword>
<dbReference type="SMART" id="SM00347">
    <property type="entry name" value="HTH_MARR"/>
    <property type="match status" value="1"/>
</dbReference>
<sequence length="124" mass="14143">MSTTGSSLMGEWRQLLARHARVSEALERELERHHRLSVTEFEALRHLAESDDNGCRLQQLVDDVHMSQSALSRLIGRLADEGLVERRSCAEDRRGIFAVITDEGRRRLAEATPTHEAVLERTLR</sequence>
<keyword evidence="3" id="KW-0804">Transcription</keyword>
<protein>
    <submittedName>
        <fullName evidence="5">MarR family transcriptional regulator</fullName>
    </submittedName>
</protein>
<keyword evidence="6" id="KW-1185">Reference proteome</keyword>
<keyword evidence="2" id="KW-0238">DNA-binding</keyword>
<dbReference type="InterPro" id="IPR000835">
    <property type="entry name" value="HTH_MarR-typ"/>
</dbReference>
<organism evidence="5 6">
    <name type="scientific">Paraconexibacter antarcticus</name>
    <dbReference type="NCBI Taxonomy" id="2949664"/>
    <lineage>
        <taxon>Bacteria</taxon>
        <taxon>Bacillati</taxon>
        <taxon>Actinomycetota</taxon>
        <taxon>Thermoleophilia</taxon>
        <taxon>Solirubrobacterales</taxon>
        <taxon>Paraconexibacteraceae</taxon>
        <taxon>Paraconexibacter</taxon>
    </lineage>
</organism>
<name>A0ABY5DU88_9ACTN</name>
<gene>
    <name evidence="5" type="ORF">NBH00_22545</name>
</gene>
<dbReference type="RefSeq" id="WP_254570817.1">
    <property type="nucleotide sequence ID" value="NZ_CP098502.1"/>
</dbReference>
<dbReference type="PANTHER" id="PTHR33164:SF99">
    <property type="entry name" value="MARR FAMILY REGULATORY PROTEIN"/>
    <property type="match status" value="1"/>
</dbReference>